<keyword evidence="10" id="KW-1185">Reference proteome</keyword>
<dbReference type="AlphaFoldDB" id="A0A512BRA4"/>
<keyword evidence="3" id="KW-0813">Transport</keyword>
<feature type="transmembrane region" description="Helical" evidence="8">
    <location>
        <begin position="219"/>
        <end position="252"/>
    </location>
</feature>
<evidence type="ECO:0000256" key="3">
    <source>
        <dbReference type="ARBA" id="ARBA00022448"/>
    </source>
</evidence>
<dbReference type="Proteomes" id="UP000321085">
    <property type="component" value="Unassembled WGS sequence"/>
</dbReference>
<keyword evidence="6 8" id="KW-1133">Transmembrane helix</keyword>
<dbReference type="GO" id="GO:0005886">
    <property type="term" value="C:plasma membrane"/>
    <property type="evidence" value="ECO:0007669"/>
    <property type="project" value="UniProtKB-SubCell"/>
</dbReference>
<keyword evidence="5 8" id="KW-0812">Transmembrane</keyword>
<evidence type="ECO:0000256" key="4">
    <source>
        <dbReference type="ARBA" id="ARBA00022475"/>
    </source>
</evidence>
<gene>
    <name evidence="9" type="ORF">MAE02_21210</name>
</gene>
<dbReference type="GO" id="GO:1903785">
    <property type="term" value="P:L-valine transmembrane transport"/>
    <property type="evidence" value="ECO:0007669"/>
    <property type="project" value="TreeGrafter"/>
</dbReference>
<feature type="transmembrane region" description="Helical" evidence="8">
    <location>
        <begin position="44"/>
        <end position="64"/>
    </location>
</feature>
<comment type="similarity">
    <text evidence="2">Belongs to the AzlC family.</text>
</comment>
<evidence type="ECO:0000256" key="7">
    <source>
        <dbReference type="ARBA" id="ARBA00023136"/>
    </source>
</evidence>
<dbReference type="PANTHER" id="PTHR34979">
    <property type="entry name" value="INNER MEMBRANE PROTEIN YGAZ"/>
    <property type="match status" value="1"/>
</dbReference>
<evidence type="ECO:0000313" key="10">
    <source>
        <dbReference type="Proteomes" id="UP000321085"/>
    </source>
</evidence>
<proteinExistence type="inferred from homology"/>
<dbReference type="Pfam" id="PF03591">
    <property type="entry name" value="AzlC"/>
    <property type="match status" value="1"/>
</dbReference>
<dbReference type="PANTHER" id="PTHR34979:SF1">
    <property type="entry name" value="INNER MEMBRANE PROTEIN YGAZ"/>
    <property type="match status" value="1"/>
</dbReference>
<feature type="transmembrane region" description="Helical" evidence="8">
    <location>
        <begin position="161"/>
        <end position="183"/>
    </location>
</feature>
<protein>
    <submittedName>
        <fullName evidence="9">Transporter</fullName>
    </submittedName>
</protein>
<sequence>MGSPFGIGAPARLTGKAVKGTEQSLMSTLRPHFSSAGFKHGARLAVPAFPGFIMFALAFGAAAAQKGLSLGETLGLSAFVYAGASQMVGLEIWQKVWTPSTILTIITVTAVVNVRMILLGATLQPWLRDEPKLRSALNLFLLTEAGWIISTRYHSEGGRDVGILLGSAAILYVVWLGATLAGYFAGAFVPDPRRFGLDLVMPVFFSIMLVPLWKGVRPALPWLVAGLVSLVVHALVPGYLFIAAGALAGVVAGMLIE</sequence>
<evidence type="ECO:0000256" key="1">
    <source>
        <dbReference type="ARBA" id="ARBA00004651"/>
    </source>
</evidence>
<feature type="transmembrane region" description="Helical" evidence="8">
    <location>
        <begin position="76"/>
        <end position="96"/>
    </location>
</feature>
<feature type="transmembrane region" description="Helical" evidence="8">
    <location>
        <begin position="102"/>
        <end position="123"/>
    </location>
</feature>
<evidence type="ECO:0000256" key="2">
    <source>
        <dbReference type="ARBA" id="ARBA00010735"/>
    </source>
</evidence>
<comment type="caution">
    <text evidence="9">The sequence shown here is derived from an EMBL/GenBank/DDBJ whole genome shotgun (WGS) entry which is preliminary data.</text>
</comment>
<evidence type="ECO:0000256" key="5">
    <source>
        <dbReference type="ARBA" id="ARBA00022692"/>
    </source>
</evidence>
<evidence type="ECO:0000256" key="6">
    <source>
        <dbReference type="ARBA" id="ARBA00022989"/>
    </source>
</evidence>
<organism evidence="9 10">
    <name type="scientific">Microvirga aerophila</name>
    <dbReference type="NCBI Taxonomy" id="670291"/>
    <lineage>
        <taxon>Bacteria</taxon>
        <taxon>Pseudomonadati</taxon>
        <taxon>Pseudomonadota</taxon>
        <taxon>Alphaproteobacteria</taxon>
        <taxon>Hyphomicrobiales</taxon>
        <taxon>Methylobacteriaceae</taxon>
        <taxon>Microvirga</taxon>
    </lineage>
</organism>
<keyword evidence="4" id="KW-1003">Cell membrane</keyword>
<name>A0A512BRA4_9HYPH</name>
<dbReference type="InterPro" id="IPR011606">
    <property type="entry name" value="Brnchd-chn_aa_trnsp_permease"/>
</dbReference>
<comment type="subcellular location">
    <subcellularLocation>
        <location evidence="1">Cell membrane</location>
        <topology evidence="1">Multi-pass membrane protein</topology>
    </subcellularLocation>
</comment>
<feature type="transmembrane region" description="Helical" evidence="8">
    <location>
        <begin position="195"/>
        <end position="213"/>
    </location>
</feature>
<evidence type="ECO:0000256" key="8">
    <source>
        <dbReference type="SAM" id="Phobius"/>
    </source>
</evidence>
<reference evidence="9 10" key="1">
    <citation type="submission" date="2019-07" db="EMBL/GenBank/DDBJ databases">
        <title>Whole genome shotgun sequence of Microvirga aerophila NBRC 106136.</title>
        <authorList>
            <person name="Hosoyama A."/>
            <person name="Uohara A."/>
            <person name="Ohji S."/>
            <person name="Ichikawa N."/>
        </authorList>
    </citation>
    <scope>NUCLEOTIDE SEQUENCE [LARGE SCALE GENOMIC DNA]</scope>
    <source>
        <strain evidence="9 10">NBRC 106136</strain>
    </source>
</reference>
<dbReference type="EMBL" id="BJYU01000022">
    <property type="protein sequence ID" value="GEO14425.1"/>
    <property type="molecule type" value="Genomic_DNA"/>
</dbReference>
<evidence type="ECO:0000313" key="9">
    <source>
        <dbReference type="EMBL" id="GEO14425.1"/>
    </source>
</evidence>
<accession>A0A512BRA4</accession>
<keyword evidence="7 8" id="KW-0472">Membrane</keyword>